<gene>
    <name evidence="1" type="ORF">C0Q70_06787</name>
</gene>
<evidence type="ECO:0000313" key="1">
    <source>
        <dbReference type="EMBL" id="PVD31375.1"/>
    </source>
</evidence>
<dbReference type="Pfam" id="PF13646">
    <property type="entry name" value="HEAT_2"/>
    <property type="match status" value="1"/>
</dbReference>
<comment type="caution">
    <text evidence="1">The sequence shown here is derived from an EMBL/GenBank/DDBJ whole genome shotgun (WGS) entry which is preliminary data.</text>
</comment>
<dbReference type="Gene3D" id="1.25.10.10">
    <property type="entry name" value="Leucine-rich Repeat Variant"/>
    <property type="match status" value="1"/>
</dbReference>
<dbReference type="InterPro" id="IPR016024">
    <property type="entry name" value="ARM-type_fold"/>
</dbReference>
<evidence type="ECO:0000313" key="2">
    <source>
        <dbReference type="Proteomes" id="UP000245119"/>
    </source>
</evidence>
<name>A0A2T7PD72_POMCA</name>
<dbReference type="EMBL" id="PZQS01000004">
    <property type="protein sequence ID" value="PVD31375.1"/>
    <property type="molecule type" value="Genomic_DNA"/>
</dbReference>
<sequence>MGNKNCCVGGEGSGKVVESGMGEQSGDGRYTMRGSYVPARPGGYPVYNLPFTGYPAARGDLLYQPRYPVILMDQYDGRFEYDNHAFEGLMDVEPRPRHKEAMHSRHNHGADAGKARHKGGKKIASTKFAENGGESLVPKQVFVGLIRSDRLRSERPQLRVFSKVASSSLDGQCESHPEGAEAPRSYQSCDVIISFCRATSTSWARSKVFVCLLNEEFLRSKTCRHQVALAYLSDSAIFPLILKPRESLLALVDPDLKLLLASYKWRSLSEGGVADNDISMITDDIKALLDSLQVLPLGGDNGPVDENSSFCCVDGEVVALWSRMEEKVREKFALKEVFCVESTVRVAAMRNVDKFCSPGVVDGLRDLLSDPEYSTRAAAAISLARVKADDLLTMSHIVRMLSDEDRLIREVGCLALGRLKSRLALKKLMYMWRNDAISNVREAACWALHQIGGQEVEDIFRVIKDLEHELRMLRDATT</sequence>
<dbReference type="AlphaFoldDB" id="A0A2T7PD72"/>
<dbReference type="SUPFAM" id="SSF48371">
    <property type="entry name" value="ARM repeat"/>
    <property type="match status" value="1"/>
</dbReference>
<dbReference type="Proteomes" id="UP000245119">
    <property type="component" value="Linkage Group LG4"/>
</dbReference>
<dbReference type="InterPro" id="IPR011989">
    <property type="entry name" value="ARM-like"/>
</dbReference>
<dbReference type="OrthoDB" id="194358at2759"/>
<reference evidence="1 2" key="1">
    <citation type="submission" date="2018-04" db="EMBL/GenBank/DDBJ databases">
        <title>The genome of golden apple snail Pomacea canaliculata provides insight into stress tolerance and invasive adaptation.</title>
        <authorList>
            <person name="Liu C."/>
            <person name="Liu B."/>
            <person name="Ren Y."/>
            <person name="Zhang Y."/>
            <person name="Wang H."/>
            <person name="Li S."/>
            <person name="Jiang F."/>
            <person name="Yin L."/>
            <person name="Zhang G."/>
            <person name="Qian W."/>
            <person name="Fan W."/>
        </authorList>
    </citation>
    <scope>NUCLEOTIDE SEQUENCE [LARGE SCALE GENOMIC DNA]</scope>
    <source>
        <strain evidence="1">SZHN2017</strain>
        <tissue evidence="1">Muscle</tissue>
    </source>
</reference>
<keyword evidence="2" id="KW-1185">Reference proteome</keyword>
<accession>A0A2T7PD72</accession>
<protein>
    <submittedName>
        <fullName evidence="1">Uncharacterized protein</fullName>
    </submittedName>
</protein>
<organism evidence="1 2">
    <name type="scientific">Pomacea canaliculata</name>
    <name type="common">Golden apple snail</name>
    <dbReference type="NCBI Taxonomy" id="400727"/>
    <lineage>
        <taxon>Eukaryota</taxon>
        <taxon>Metazoa</taxon>
        <taxon>Spiralia</taxon>
        <taxon>Lophotrochozoa</taxon>
        <taxon>Mollusca</taxon>
        <taxon>Gastropoda</taxon>
        <taxon>Caenogastropoda</taxon>
        <taxon>Architaenioglossa</taxon>
        <taxon>Ampullarioidea</taxon>
        <taxon>Ampullariidae</taxon>
        <taxon>Pomacea</taxon>
    </lineage>
</organism>
<proteinExistence type="predicted"/>